<protein>
    <recommendedName>
        <fullName evidence="4">Ankyrin repeat protein</fullName>
    </recommendedName>
</protein>
<dbReference type="Proteomes" id="UP000027002">
    <property type="component" value="Chromosome 7"/>
</dbReference>
<dbReference type="EMBL" id="CP072759">
    <property type="protein sequence ID" value="QUC23551.1"/>
    <property type="molecule type" value="Genomic_DNA"/>
</dbReference>
<sequence>MFSTTEHRVSAYEKTCYSRQPLLHRATSRRRIDIVELLLNKGASIDLEFPALRIISRQLANSFHSVLKYLRDRGADIDYRTRGSMH</sequence>
<keyword evidence="3" id="KW-1185">Reference proteome</keyword>
<evidence type="ECO:0000313" key="3">
    <source>
        <dbReference type="Proteomes" id="UP000027002"/>
    </source>
</evidence>
<organism evidence="2 3">
    <name type="scientific">Ustilaginoidea virens</name>
    <name type="common">Rice false smut fungus</name>
    <name type="synonym">Villosiclava virens</name>
    <dbReference type="NCBI Taxonomy" id="1159556"/>
    <lineage>
        <taxon>Eukaryota</taxon>
        <taxon>Fungi</taxon>
        <taxon>Dikarya</taxon>
        <taxon>Ascomycota</taxon>
        <taxon>Pezizomycotina</taxon>
        <taxon>Sordariomycetes</taxon>
        <taxon>Hypocreomycetidae</taxon>
        <taxon>Hypocreales</taxon>
        <taxon>Clavicipitaceae</taxon>
        <taxon>Ustilaginoidea</taxon>
    </lineage>
</organism>
<dbReference type="InterPro" id="IPR036770">
    <property type="entry name" value="Ankyrin_rpt-contain_sf"/>
</dbReference>
<gene>
    <name evidence="2" type="ORF">UV8b_07792</name>
</gene>
<dbReference type="GeneID" id="66068569"/>
<dbReference type="OrthoDB" id="20872at2759"/>
<dbReference type="SUPFAM" id="SSF48403">
    <property type="entry name" value="Ankyrin repeat"/>
    <property type="match status" value="1"/>
</dbReference>
<dbReference type="RefSeq" id="XP_043001224.1">
    <property type="nucleotide sequence ID" value="XM_043145289.1"/>
</dbReference>
<evidence type="ECO:0000256" key="1">
    <source>
        <dbReference type="PROSITE-ProRule" id="PRU00023"/>
    </source>
</evidence>
<evidence type="ECO:0008006" key="4">
    <source>
        <dbReference type="Google" id="ProtNLM"/>
    </source>
</evidence>
<keyword evidence="1" id="KW-0040">ANK repeat</keyword>
<dbReference type="Gene3D" id="1.25.40.20">
    <property type="entry name" value="Ankyrin repeat-containing domain"/>
    <property type="match status" value="1"/>
</dbReference>
<evidence type="ECO:0000313" key="2">
    <source>
        <dbReference type="EMBL" id="QUC23551.1"/>
    </source>
</evidence>
<dbReference type="KEGG" id="uvi:66068569"/>
<name>A0A8E5MKX8_USTVR</name>
<accession>A0A8E5MKX8</accession>
<feature type="repeat" description="ANK" evidence="1">
    <location>
        <begin position="18"/>
        <end position="50"/>
    </location>
</feature>
<dbReference type="InterPro" id="IPR002110">
    <property type="entry name" value="Ankyrin_rpt"/>
</dbReference>
<proteinExistence type="predicted"/>
<dbReference type="PROSITE" id="PS50088">
    <property type="entry name" value="ANK_REPEAT"/>
    <property type="match status" value="1"/>
</dbReference>
<dbReference type="PROSITE" id="PS50297">
    <property type="entry name" value="ANK_REP_REGION"/>
    <property type="match status" value="1"/>
</dbReference>
<dbReference type="AlphaFoldDB" id="A0A8E5MKX8"/>
<reference evidence="2" key="1">
    <citation type="submission" date="2020-03" db="EMBL/GenBank/DDBJ databases">
        <title>A mixture of massive structural variations and highly conserved coding sequences in Ustilaginoidea virens genome.</title>
        <authorList>
            <person name="Zhang K."/>
            <person name="Zhao Z."/>
            <person name="Zhang Z."/>
            <person name="Li Y."/>
            <person name="Hsiang T."/>
            <person name="Sun W."/>
        </authorList>
    </citation>
    <scope>NUCLEOTIDE SEQUENCE</scope>
    <source>
        <strain evidence="2">UV-8b</strain>
    </source>
</reference>
<dbReference type="Pfam" id="PF00023">
    <property type="entry name" value="Ank"/>
    <property type="match status" value="1"/>
</dbReference>